<dbReference type="PANTHER" id="PTHR45339">
    <property type="entry name" value="HYBRID SIGNAL TRANSDUCTION HISTIDINE KINASE J"/>
    <property type="match status" value="1"/>
</dbReference>
<keyword evidence="1 3" id="KW-0597">Phosphoprotein</keyword>
<dbReference type="HOGENOM" id="CLU_000445_69_8_6"/>
<feature type="modified residue" description="4-aspartylphosphate" evidence="3">
    <location>
        <position position="65"/>
    </location>
</feature>
<feature type="domain" description="Response regulatory" evidence="4">
    <location>
        <begin position="15"/>
        <end position="130"/>
    </location>
</feature>
<dbReference type="CDD" id="cd17546">
    <property type="entry name" value="REC_hyHK_CKI1_RcsC-like"/>
    <property type="match status" value="1"/>
</dbReference>
<accession>W0E8Y1</accession>
<proteinExistence type="predicted"/>
<dbReference type="PANTHER" id="PTHR45339:SF1">
    <property type="entry name" value="HYBRID SIGNAL TRANSDUCTION HISTIDINE KINASE J"/>
    <property type="match status" value="1"/>
</dbReference>
<keyword evidence="6" id="KW-1185">Reference proteome</keyword>
<dbReference type="SUPFAM" id="SSF52172">
    <property type="entry name" value="CheY-like"/>
    <property type="match status" value="1"/>
</dbReference>
<dbReference type="GO" id="GO:0000160">
    <property type="term" value="P:phosphorelay signal transduction system"/>
    <property type="evidence" value="ECO:0007669"/>
    <property type="project" value="UniProtKB-KW"/>
</dbReference>
<organism evidence="5 6">
    <name type="scientific">Marichromatium purpuratum 984</name>
    <dbReference type="NCBI Taxonomy" id="765910"/>
    <lineage>
        <taxon>Bacteria</taxon>
        <taxon>Pseudomonadati</taxon>
        <taxon>Pseudomonadota</taxon>
        <taxon>Gammaproteobacteria</taxon>
        <taxon>Chromatiales</taxon>
        <taxon>Chromatiaceae</taxon>
        <taxon>Marichromatium</taxon>
    </lineage>
</organism>
<evidence type="ECO:0000256" key="1">
    <source>
        <dbReference type="ARBA" id="ARBA00022553"/>
    </source>
</evidence>
<dbReference type="STRING" id="765910.MARPU_16280"/>
<reference evidence="5 6" key="1">
    <citation type="submission" date="2013-12" db="EMBL/GenBank/DDBJ databases">
        <authorList>
            <consortium name="DOE Joint Genome Institute"/>
            <person name="Bryant D.A."/>
            <person name="Huntemann M."/>
            <person name="Han J."/>
            <person name="Chen A."/>
            <person name="Kyrpides N."/>
            <person name="Mavromatis K."/>
            <person name="Markowitz V."/>
            <person name="Palaniappan K."/>
            <person name="Ivanova N."/>
            <person name="Schaumberg A."/>
            <person name="Pati A."/>
            <person name="Liolios K."/>
            <person name="Nordberg H.P."/>
            <person name="Cantor M.N."/>
            <person name="Hua S.X."/>
            <person name="Woyke T."/>
        </authorList>
    </citation>
    <scope>NUCLEOTIDE SEQUENCE [LARGE SCALE GENOMIC DNA]</scope>
    <source>
        <strain evidence="5 6">984</strain>
    </source>
</reference>
<dbReference type="PROSITE" id="PS50110">
    <property type="entry name" value="RESPONSE_REGULATORY"/>
    <property type="match status" value="1"/>
</dbReference>
<keyword evidence="2" id="KW-0902">Two-component regulatory system</keyword>
<dbReference type="InterPro" id="IPR001789">
    <property type="entry name" value="Sig_transdc_resp-reg_receiver"/>
</dbReference>
<sequence length="137" mass="14830">MIMESPSLPPLQGLRLLVAEDNEITLCVLQEILEGEGARVTGVGDGEQALAVLDTDDDYQLVLTDLRMPLVDGLTLARRCHQRLPGVPVVGLTVERLPETCAQAEEAGMVELLEKPPDIDALVAAVLRHARWPGTDD</sequence>
<dbReference type="SMART" id="SM00448">
    <property type="entry name" value="REC"/>
    <property type="match status" value="1"/>
</dbReference>
<evidence type="ECO:0000259" key="4">
    <source>
        <dbReference type="PROSITE" id="PS50110"/>
    </source>
</evidence>
<protein>
    <recommendedName>
        <fullName evidence="4">Response regulatory domain-containing protein</fullName>
    </recommendedName>
</protein>
<dbReference type="InterPro" id="IPR011006">
    <property type="entry name" value="CheY-like_superfamily"/>
</dbReference>
<dbReference type="Proteomes" id="UP000005275">
    <property type="component" value="Chromosome"/>
</dbReference>
<dbReference type="Gene3D" id="3.40.50.2300">
    <property type="match status" value="1"/>
</dbReference>
<dbReference type="EMBL" id="CP007031">
    <property type="protein sequence ID" value="AHF05659.1"/>
    <property type="molecule type" value="Genomic_DNA"/>
</dbReference>
<evidence type="ECO:0000256" key="3">
    <source>
        <dbReference type="PROSITE-ProRule" id="PRU00169"/>
    </source>
</evidence>
<evidence type="ECO:0000313" key="5">
    <source>
        <dbReference type="EMBL" id="AHF05659.1"/>
    </source>
</evidence>
<evidence type="ECO:0000256" key="2">
    <source>
        <dbReference type="ARBA" id="ARBA00023012"/>
    </source>
</evidence>
<evidence type="ECO:0000313" key="6">
    <source>
        <dbReference type="Proteomes" id="UP000005275"/>
    </source>
</evidence>
<dbReference type="Pfam" id="PF00072">
    <property type="entry name" value="Response_reg"/>
    <property type="match status" value="1"/>
</dbReference>
<name>W0E8Y1_MARPU</name>
<dbReference type="AlphaFoldDB" id="W0E8Y1"/>
<dbReference type="KEGG" id="mpur:MARPU_16280"/>
<dbReference type="eggNOG" id="COG0784">
    <property type="taxonomic scope" value="Bacteria"/>
</dbReference>
<gene>
    <name evidence="5" type="ORF">MARPU_16280</name>
</gene>